<dbReference type="Proteomes" id="UP001595839">
    <property type="component" value="Unassembled WGS sequence"/>
</dbReference>
<gene>
    <name evidence="3" type="ORF">ACFPIH_45710</name>
</gene>
<evidence type="ECO:0000256" key="1">
    <source>
        <dbReference type="SAM" id="MobiDB-lite"/>
    </source>
</evidence>
<organism evidence="3 4">
    <name type="scientific">Streptomyces vulcanius</name>
    <dbReference type="NCBI Taxonomy" id="1441876"/>
    <lineage>
        <taxon>Bacteria</taxon>
        <taxon>Bacillati</taxon>
        <taxon>Actinomycetota</taxon>
        <taxon>Actinomycetes</taxon>
        <taxon>Kitasatosporales</taxon>
        <taxon>Streptomycetaceae</taxon>
        <taxon>Streptomyces</taxon>
    </lineage>
</organism>
<evidence type="ECO:0008006" key="5">
    <source>
        <dbReference type="Google" id="ProtNLM"/>
    </source>
</evidence>
<evidence type="ECO:0000313" key="4">
    <source>
        <dbReference type="Proteomes" id="UP001595839"/>
    </source>
</evidence>
<feature type="region of interest" description="Disordered" evidence="1">
    <location>
        <begin position="19"/>
        <end position="44"/>
    </location>
</feature>
<feature type="compositionally biased region" description="Low complexity" evidence="1">
    <location>
        <begin position="32"/>
        <end position="44"/>
    </location>
</feature>
<dbReference type="RefSeq" id="WP_381184880.1">
    <property type="nucleotide sequence ID" value="NZ_JBHSFK010000046.1"/>
</dbReference>
<dbReference type="EMBL" id="JBHSFK010000046">
    <property type="protein sequence ID" value="MFC4506667.1"/>
    <property type="molecule type" value="Genomic_DNA"/>
</dbReference>
<feature type="signal peptide" evidence="2">
    <location>
        <begin position="1"/>
        <end position="17"/>
    </location>
</feature>
<reference evidence="4" key="1">
    <citation type="journal article" date="2019" name="Int. J. Syst. Evol. Microbiol.">
        <title>The Global Catalogue of Microorganisms (GCM) 10K type strain sequencing project: providing services to taxonomists for standard genome sequencing and annotation.</title>
        <authorList>
            <consortium name="The Broad Institute Genomics Platform"/>
            <consortium name="The Broad Institute Genome Sequencing Center for Infectious Disease"/>
            <person name="Wu L."/>
            <person name="Ma J."/>
        </authorList>
    </citation>
    <scope>NUCLEOTIDE SEQUENCE [LARGE SCALE GENOMIC DNA]</scope>
    <source>
        <strain evidence="4">CGMCC 4.7177</strain>
    </source>
</reference>
<proteinExistence type="predicted"/>
<protein>
    <recommendedName>
        <fullName evidence="5">Secreted protein</fullName>
    </recommendedName>
</protein>
<name>A0ABV9B656_9ACTN</name>
<keyword evidence="2" id="KW-0732">Signal</keyword>
<keyword evidence="4" id="KW-1185">Reference proteome</keyword>
<feature type="chain" id="PRO_5047185440" description="Secreted protein" evidence="2">
    <location>
        <begin position="18"/>
        <end position="105"/>
    </location>
</feature>
<accession>A0ABV9B656</accession>
<evidence type="ECO:0000256" key="2">
    <source>
        <dbReference type="SAM" id="SignalP"/>
    </source>
</evidence>
<evidence type="ECO:0000313" key="3">
    <source>
        <dbReference type="EMBL" id="MFC4506667.1"/>
    </source>
</evidence>
<dbReference type="PROSITE" id="PS51257">
    <property type="entry name" value="PROKAR_LIPOPROTEIN"/>
    <property type="match status" value="1"/>
</dbReference>
<comment type="caution">
    <text evidence="3">The sequence shown here is derived from an EMBL/GenBank/DDBJ whole genome shotgun (WGS) entry which is preliminary data.</text>
</comment>
<sequence>MRRISAALLLAACLTLAGCSGSSSDDKPAPTPTTSATPAASTEKPLADQIAACTDAIAAGSDEGEGAPECADLSSDDYFKALQDANQRGRDALQSAIDSASAAAR</sequence>